<dbReference type="Proteomes" id="UP001313282">
    <property type="component" value="Unassembled WGS sequence"/>
</dbReference>
<evidence type="ECO:0000313" key="2">
    <source>
        <dbReference type="EMBL" id="KAK6356746.1"/>
    </source>
</evidence>
<protein>
    <submittedName>
        <fullName evidence="2">Uncharacterized protein</fullName>
    </submittedName>
</protein>
<keyword evidence="3" id="KW-1185">Reference proteome</keyword>
<sequence length="459" mass="51622">MMVVLDPGNLEGIHLVNITALRPHVDFHQATFASLNPNIPTGDPNGLLKDTGNDPKPGVYVWLDKGGKFRFNKKRVYFPGNVYSIADPLGKLRETNRGGKLFYGNLRDLAERFILSKNSPEEYERLQINPEMTRYEQNIQDFLSKIIEKGDTRDEAIEEGRRRPRLAPKPKTEENNELLAYVQTLVGIPMDPGIQEDDLGMVDQQIGGQDATQQLRELEGFMGPLDDISENDVLSTLSQEPDENFSVISLGYDTDQEQENDFFEESDELFDEGGARSYLMESDTEEPKAPPFGSLDQVAAQYGGGSQDEIMGGEAQEQRIDVSEHEDFDEVFQQENSASLPRDQTVVSTGGSIINEPIIDATAENLLNNIESPQLSMYTDEELLFGNPYSYAATSTRRDIDLRRRIPLMEDDFVDPDQLVEPADRSQNRQSISESDDNEQFEVGPGRRRWPPSRLASGT</sequence>
<dbReference type="EMBL" id="JAVHNR010000001">
    <property type="protein sequence ID" value="KAK6356746.1"/>
    <property type="molecule type" value="Genomic_DNA"/>
</dbReference>
<comment type="caution">
    <text evidence="2">The sequence shown here is derived from an EMBL/GenBank/DDBJ whole genome shotgun (WGS) entry which is preliminary data.</text>
</comment>
<accession>A0AAN8RS61</accession>
<reference evidence="2 3" key="1">
    <citation type="submission" date="2019-10" db="EMBL/GenBank/DDBJ databases">
        <authorList>
            <person name="Palmer J.M."/>
        </authorList>
    </citation>
    <scope>NUCLEOTIDE SEQUENCE [LARGE SCALE GENOMIC DNA]</scope>
    <source>
        <strain evidence="2 3">TWF718</strain>
    </source>
</reference>
<feature type="region of interest" description="Disordered" evidence="1">
    <location>
        <begin position="411"/>
        <end position="459"/>
    </location>
</feature>
<dbReference type="AlphaFoldDB" id="A0AAN8RS61"/>
<evidence type="ECO:0000313" key="3">
    <source>
        <dbReference type="Proteomes" id="UP001313282"/>
    </source>
</evidence>
<gene>
    <name evidence="2" type="ORF">TWF718_001088</name>
</gene>
<evidence type="ECO:0000256" key="1">
    <source>
        <dbReference type="SAM" id="MobiDB-lite"/>
    </source>
</evidence>
<proteinExistence type="predicted"/>
<organism evidence="2 3">
    <name type="scientific">Orbilia javanica</name>
    <dbReference type="NCBI Taxonomy" id="47235"/>
    <lineage>
        <taxon>Eukaryota</taxon>
        <taxon>Fungi</taxon>
        <taxon>Dikarya</taxon>
        <taxon>Ascomycota</taxon>
        <taxon>Pezizomycotina</taxon>
        <taxon>Orbiliomycetes</taxon>
        <taxon>Orbiliales</taxon>
        <taxon>Orbiliaceae</taxon>
        <taxon>Orbilia</taxon>
    </lineage>
</organism>
<name>A0AAN8RS61_9PEZI</name>